<feature type="transmembrane region" description="Helical" evidence="8">
    <location>
        <begin position="453"/>
        <end position="472"/>
    </location>
</feature>
<dbReference type="AlphaFoldDB" id="A0A2N8RCN4"/>
<feature type="transmembrane region" description="Helical" evidence="8">
    <location>
        <begin position="150"/>
        <end position="170"/>
    </location>
</feature>
<dbReference type="Proteomes" id="UP000236003">
    <property type="component" value="Unassembled WGS sequence"/>
</dbReference>
<protein>
    <submittedName>
        <fullName evidence="10">Sodium:proton antiporter</fullName>
    </submittedName>
</protein>
<feature type="transmembrane region" description="Helical" evidence="8">
    <location>
        <begin position="190"/>
        <end position="212"/>
    </location>
</feature>
<feature type="transmembrane region" description="Helical" evidence="8">
    <location>
        <begin position="309"/>
        <end position="331"/>
    </location>
</feature>
<evidence type="ECO:0000256" key="5">
    <source>
        <dbReference type="ARBA" id="ARBA00022989"/>
    </source>
</evidence>
<evidence type="ECO:0000313" key="11">
    <source>
        <dbReference type="Proteomes" id="UP000236003"/>
    </source>
</evidence>
<feature type="transmembrane region" description="Helical" evidence="8">
    <location>
        <begin position="69"/>
        <end position="89"/>
    </location>
</feature>
<name>A0A2N8RCN4_STUST</name>
<feature type="transmembrane region" description="Helical" evidence="8">
    <location>
        <begin position="6"/>
        <end position="23"/>
    </location>
</feature>
<comment type="similarity">
    <text evidence="2">Belongs to the CPA3 antiporters (TC 2.A.63) subunit D family.</text>
</comment>
<dbReference type="GO" id="GO:0008137">
    <property type="term" value="F:NADH dehydrogenase (ubiquinone) activity"/>
    <property type="evidence" value="ECO:0007669"/>
    <property type="project" value="InterPro"/>
</dbReference>
<comment type="caution">
    <text evidence="10">The sequence shown here is derived from an EMBL/GenBank/DDBJ whole genome shotgun (WGS) entry which is preliminary data.</text>
</comment>
<evidence type="ECO:0000256" key="7">
    <source>
        <dbReference type="RuleBase" id="RU000320"/>
    </source>
</evidence>
<evidence type="ECO:0000256" key="8">
    <source>
        <dbReference type="SAM" id="Phobius"/>
    </source>
</evidence>
<dbReference type="InterPro" id="IPR001750">
    <property type="entry name" value="ND/Mrp_TM"/>
</dbReference>
<evidence type="ECO:0000259" key="9">
    <source>
        <dbReference type="Pfam" id="PF00361"/>
    </source>
</evidence>
<keyword evidence="6 8" id="KW-0472">Membrane</keyword>
<dbReference type="PANTHER" id="PTHR42703">
    <property type="entry name" value="NADH DEHYDROGENASE"/>
    <property type="match status" value="1"/>
</dbReference>
<dbReference type="GO" id="GO:0005886">
    <property type="term" value="C:plasma membrane"/>
    <property type="evidence" value="ECO:0007669"/>
    <property type="project" value="UniProtKB-SubCell"/>
</dbReference>
<evidence type="ECO:0000256" key="2">
    <source>
        <dbReference type="ARBA" id="ARBA00005346"/>
    </source>
</evidence>
<reference evidence="10 11" key="1">
    <citation type="submission" date="2018-01" db="EMBL/GenBank/DDBJ databases">
        <title>Denitrification phenotypes of diverse strains of Pseudomonas stutzeri.</title>
        <authorList>
            <person name="Milligan D.A."/>
            <person name="Bergaust L."/>
            <person name="Bakken L.R."/>
            <person name="Frostegard A."/>
        </authorList>
    </citation>
    <scope>NUCLEOTIDE SEQUENCE [LARGE SCALE GENOMIC DNA]</scope>
    <source>
        <strain evidence="10 11">CCUG 44592</strain>
    </source>
</reference>
<evidence type="ECO:0000256" key="6">
    <source>
        <dbReference type="ARBA" id="ARBA00023136"/>
    </source>
</evidence>
<comment type="subcellular location">
    <subcellularLocation>
        <location evidence="1">Cell membrane</location>
        <topology evidence="1">Multi-pass membrane protein</topology>
    </subcellularLocation>
    <subcellularLocation>
        <location evidence="7">Membrane</location>
        <topology evidence="7">Multi-pass membrane protein</topology>
    </subcellularLocation>
</comment>
<accession>A0A2N8RCN4</accession>
<gene>
    <name evidence="10" type="ORF">CXK99_14725</name>
</gene>
<feature type="transmembrane region" description="Helical" evidence="8">
    <location>
        <begin position="281"/>
        <end position="303"/>
    </location>
</feature>
<evidence type="ECO:0000256" key="4">
    <source>
        <dbReference type="ARBA" id="ARBA00022692"/>
    </source>
</evidence>
<dbReference type="RefSeq" id="WP_102821021.1">
    <property type="nucleotide sequence ID" value="NZ_JAMOHR010000011.1"/>
</dbReference>
<feature type="transmembrane region" description="Helical" evidence="8">
    <location>
        <begin position="96"/>
        <end position="115"/>
    </location>
</feature>
<dbReference type="PANTHER" id="PTHR42703:SF1">
    <property type="entry name" value="NA(+)_H(+) ANTIPORTER SUBUNIT D1"/>
    <property type="match status" value="1"/>
</dbReference>
<feature type="transmembrane region" description="Helical" evidence="8">
    <location>
        <begin position="382"/>
        <end position="401"/>
    </location>
</feature>
<dbReference type="InterPro" id="IPR050586">
    <property type="entry name" value="CPA3_Na-H_Antiporter_D"/>
</dbReference>
<keyword evidence="4 7" id="KW-0812">Transmembrane</keyword>
<dbReference type="EMBL" id="POUM01000012">
    <property type="protein sequence ID" value="PNF58845.1"/>
    <property type="molecule type" value="Genomic_DNA"/>
</dbReference>
<dbReference type="Pfam" id="PF00361">
    <property type="entry name" value="Proton_antipo_M"/>
    <property type="match status" value="1"/>
</dbReference>
<organism evidence="10 11">
    <name type="scientific">Stutzerimonas stutzeri</name>
    <name type="common">Pseudomonas stutzeri</name>
    <dbReference type="NCBI Taxonomy" id="316"/>
    <lineage>
        <taxon>Bacteria</taxon>
        <taxon>Pseudomonadati</taxon>
        <taxon>Pseudomonadota</taxon>
        <taxon>Gammaproteobacteria</taxon>
        <taxon>Pseudomonadales</taxon>
        <taxon>Pseudomonadaceae</taxon>
        <taxon>Stutzerimonas</taxon>
    </lineage>
</organism>
<proteinExistence type="inferred from homology"/>
<sequence>MSAWLWLLVPFAPLLGGVLLLWLRERCLPWLWLACVPALLVALQPPAALELPWLWEGVRWGSSDSLTRAWLGFSALLWGCAAVFANSSLAGDPRRLRFWAFWQLALAGNLLLIIATDALSFYLGFSAMSLSAYGLIVHRGGPGPRRAGRLYLLLAICGEMLLLAGLLLRTHSTGQAFDFVTWQAQPIDNLTLALLLLGLGLKAGFWPLHVWLPLAHPEAPAPASAVLSGAMLKAGILGIWRCVPEADPTLAAWSTPLLAAGIFGALYAAALGLCAAKSKAVLAYSSVSQMGWMLMILALAWGLDEPSAGILAVLLLFGVHHGLAKGALFLAAGMVHEGRLPRLAWALLLLPALAIMGAPLSSGAAVKYLLKDAWHDSAFAAWAPWLTLASFATALLLLRALWLMWRDQQHAPAQRPPFGQWLPWAVLSTASLLLPWAWPALREPLLDGLYPGGLWAALWPLLAALTLTGWALRRAWQVPSRLARLPNPALWASLYVTRVLRQPPLPVPAIHLERNRWRQRERRWNRQWERGALTLSAWLLVLLLWLGWLW</sequence>
<evidence type="ECO:0000256" key="1">
    <source>
        <dbReference type="ARBA" id="ARBA00004651"/>
    </source>
</evidence>
<dbReference type="PRINTS" id="PR01437">
    <property type="entry name" value="NUOXDRDTASE4"/>
</dbReference>
<feature type="transmembrane region" description="Helical" evidence="8">
    <location>
        <begin position="343"/>
        <end position="370"/>
    </location>
</feature>
<keyword evidence="5 8" id="KW-1133">Transmembrane helix</keyword>
<dbReference type="GO" id="GO:0042773">
    <property type="term" value="P:ATP synthesis coupled electron transport"/>
    <property type="evidence" value="ECO:0007669"/>
    <property type="project" value="InterPro"/>
</dbReference>
<dbReference type="InterPro" id="IPR003918">
    <property type="entry name" value="NADH_UbQ_OxRdtase"/>
</dbReference>
<evidence type="ECO:0000313" key="10">
    <source>
        <dbReference type="EMBL" id="PNF58845.1"/>
    </source>
</evidence>
<feature type="transmembrane region" description="Helical" evidence="8">
    <location>
        <begin position="30"/>
        <end position="49"/>
    </location>
</feature>
<feature type="domain" description="NADH:quinone oxidoreductase/Mrp antiporter transmembrane" evidence="9">
    <location>
        <begin position="115"/>
        <end position="337"/>
    </location>
</feature>
<feature type="transmembrane region" description="Helical" evidence="8">
    <location>
        <begin position="252"/>
        <end position="274"/>
    </location>
</feature>
<evidence type="ECO:0000256" key="3">
    <source>
        <dbReference type="ARBA" id="ARBA00022475"/>
    </source>
</evidence>
<keyword evidence="3" id="KW-1003">Cell membrane</keyword>
<feature type="transmembrane region" description="Helical" evidence="8">
    <location>
        <begin position="528"/>
        <end position="548"/>
    </location>
</feature>
<feature type="transmembrane region" description="Helical" evidence="8">
    <location>
        <begin position="421"/>
        <end position="441"/>
    </location>
</feature>